<evidence type="ECO:0000313" key="1">
    <source>
        <dbReference type="EMBL" id="KAG0653857.1"/>
    </source>
</evidence>
<dbReference type="AlphaFoldDB" id="A0A9P6VS01"/>
<dbReference type="Proteomes" id="UP000777482">
    <property type="component" value="Unassembled WGS sequence"/>
</dbReference>
<organism evidence="1 2">
    <name type="scientific">Rhodotorula mucilaginosa</name>
    <name type="common">Yeast</name>
    <name type="synonym">Rhodotorula rubra</name>
    <dbReference type="NCBI Taxonomy" id="5537"/>
    <lineage>
        <taxon>Eukaryota</taxon>
        <taxon>Fungi</taxon>
        <taxon>Dikarya</taxon>
        <taxon>Basidiomycota</taxon>
        <taxon>Pucciniomycotina</taxon>
        <taxon>Microbotryomycetes</taxon>
        <taxon>Sporidiobolales</taxon>
        <taxon>Sporidiobolaceae</taxon>
        <taxon>Rhodotorula</taxon>
    </lineage>
</organism>
<sequence>MAQNVRLDRLRPVIKEAIPTLKLPPFVPVASHLYRQHVSYRGAVNWKFELPEEDTVTDYERLEVRMLSRRLHLARHHAAETRADPSALIENVTLAQLAQAYEMPAHILTSAAQESSLQNNIGVQACVFEAYLATIYDEKGGEALRSFLRDIFEPLLSILVDALRQIYSGDAPESSSPNTNYVGQLSLQASRTSLNAWEWVTFVCN</sequence>
<protein>
    <recommendedName>
        <fullName evidence="3">RNase III domain-containing protein</fullName>
    </recommendedName>
</protein>
<dbReference type="OrthoDB" id="2392202at2759"/>
<dbReference type="Gene3D" id="1.10.1520.10">
    <property type="entry name" value="Ribonuclease III domain"/>
    <property type="match status" value="1"/>
</dbReference>
<evidence type="ECO:0000313" key="2">
    <source>
        <dbReference type="Proteomes" id="UP000777482"/>
    </source>
</evidence>
<dbReference type="EMBL" id="PUHQ01000172">
    <property type="protein sequence ID" value="KAG0653857.1"/>
    <property type="molecule type" value="Genomic_DNA"/>
</dbReference>
<dbReference type="SUPFAM" id="SSF69065">
    <property type="entry name" value="RNase III domain-like"/>
    <property type="match status" value="1"/>
</dbReference>
<evidence type="ECO:0008006" key="3">
    <source>
        <dbReference type="Google" id="ProtNLM"/>
    </source>
</evidence>
<gene>
    <name evidence="1" type="ORF">C6P46_002176</name>
</gene>
<dbReference type="InterPro" id="IPR000999">
    <property type="entry name" value="RNase_III_dom"/>
</dbReference>
<dbReference type="GO" id="GO:0006396">
    <property type="term" value="P:RNA processing"/>
    <property type="evidence" value="ECO:0007669"/>
    <property type="project" value="InterPro"/>
</dbReference>
<keyword evidence="2" id="KW-1185">Reference proteome</keyword>
<name>A0A9P6VS01_RHOMI</name>
<proteinExistence type="predicted"/>
<accession>A0A9P6VS01</accession>
<reference evidence="1 2" key="1">
    <citation type="submission" date="2020-11" db="EMBL/GenBank/DDBJ databases">
        <title>Kefir isolates.</title>
        <authorList>
            <person name="Marcisauskas S."/>
            <person name="Kim Y."/>
            <person name="Blasche S."/>
        </authorList>
    </citation>
    <scope>NUCLEOTIDE SEQUENCE [LARGE SCALE GENOMIC DNA]</scope>
    <source>
        <strain evidence="1 2">KR</strain>
    </source>
</reference>
<dbReference type="GO" id="GO:0004525">
    <property type="term" value="F:ribonuclease III activity"/>
    <property type="evidence" value="ECO:0007669"/>
    <property type="project" value="InterPro"/>
</dbReference>
<comment type="caution">
    <text evidence="1">The sequence shown here is derived from an EMBL/GenBank/DDBJ whole genome shotgun (WGS) entry which is preliminary data.</text>
</comment>
<dbReference type="InterPro" id="IPR036389">
    <property type="entry name" value="RNase_III_sf"/>
</dbReference>
<dbReference type="CDD" id="cd00593">
    <property type="entry name" value="RIBOc"/>
    <property type="match status" value="1"/>
</dbReference>